<dbReference type="GO" id="GO:0016020">
    <property type="term" value="C:membrane"/>
    <property type="evidence" value="ECO:0007669"/>
    <property type="project" value="UniProtKB-SubCell"/>
</dbReference>
<keyword evidence="5" id="KW-0614">Plasmid</keyword>
<keyword evidence="2 4" id="KW-0472">Membrane</keyword>
<dbReference type="PANTHER" id="PTHR37042:SF4">
    <property type="entry name" value="OUTER MEMBRANE PROTEIN RV1973"/>
    <property type="match status" value="1"/>
</dbReference>
<keyword evidence="4" id="KW-0812">Transmembrane</keyword>
<keyword evidence="4" id="KW-1133">Transmembrane helix</keyword>
<sequence>MSDNDVDKAATPEPDRDAAEPAEGAGATTGSAATSAGKDATDDKAVTLDKTEPAAARDSADDPGKAAVASGFAAKLRWPAGRARTVTAGAAVAVLVGASVGAAGWFSSQNSEHEGLLAAHEEARQAACAYAPVLADYDAKNLDAYFAKVLDGATGDWRKQFDDTSRELREVLTQGEVVSKADDVQCAIKTGDETSAEAIVVIGQTITSVGTQGKPSPGQLSMIMRMEKTDGRWLVNHVNSPLASVPQQ</sequence>
<reference evidence="6" key="1">
    <citation type="submission" date="2015-03" db="EMBL/GenBank/DDBJ databases">
        <authorList>
            <consortium name="Pathogen Informatics"/>
        </authorList>
    </citation>
    <scope>NUCLEOTIDE SEQUENCE [LARGE SCALE GENOMIC DNA]</scope>
    <source>
        <strain evidence="6">NCTC11134</strain>
        <plasmid evidence="6">2</plasmid>
    </source>
</reference>
<dbReference type="EMBL" id="LN868939">
    <property type="protein sequence ID" value="CRY82210.1"/>
    <property type="molecule type" value="Genomic_DNA"/>
</dbReference>
<evidence type="ECO:0000256" key="1">
    <source>
        <dbReference type="ARBA" id="ARBA00004370"/>
    </source>
</evidence>
<proteinExistence type="predicted"/>
<name>A0A0H5P2W1_NOCFR</name>
<dbReference type="Proteomes" id="UP000057820">
    <property type="component" value="Plasmid 2"/>
</dbReference>
<organism evidence="5 6">
    <name type="scientific">Nocardia farcinica</name>
    <dbReference type="NCBI Taxonomy" id="37329"/>
    <lineage>
        <taxon>Bacteria</taxon>
        <taxon>Bacillati</taxon>
        <taxon>Actinomycetota</taxon>
        <taxon>Actinomycetes</taxon>
        <taxon>Mycobacteriales</taxon>
        <taxon>Nocardiaceae</taxon>
        <taxon>Nocardia</taxon>
    </lineage>
</organism>
<evidence type="ECO:0000256" key="4">
    <source>
        <dbReference type="SAM" id="Phobius"/>
    </source>
</evidence>
<dbReference type="KEGG" id="nfr:ERS450000_04845"/>
<feature type="compositionally biased region" description="Low complexity" evidence="3">
    <location>
        <begin position="21"/>
        <end position="38"/>
    </location>
</feature>
<feature type="transmembrane region" description="Helical" evidence="4">
    <location>
        <begin position="85"/>
        <end position="106"/>
    </location>
</feature>
<evidence type="ECO:0000256" key="3">
    <source>
        <dbReference type="SAM" id="MobiDB-lite"/>
    </source>
</evidence>
<evidence type="ECO:0000313" key="5">
    <source>
        <dbReference type="EMBL" id="CRY82210.1"/>
    </source>
</evidence>
<protein>
    <recommendedName>
        <fullName evidence="7">Mce-associated membrane protein</fullName>
    </recommendedName>
</protein>
<comment type="subcellular location">
    <subcellularLocation>
        <location evidence="1">Membrane</location>
    </subcellularLocation>
</comment>
<geneLocation type="plasmid" evidence="5">
    <name>2</name>
</geneLocation>
<evidence type="ECO:0000256" key="2">
    <source>
        <dbReference type="ARBA" id="ARBA00023136"/>
    </source>
</evidence>
<dbReference type="RefSeq" id="WP_228790869.1">
    <property type="nucleotide sequence ID" value="NZ_CP031418.1"/>
</dbReference>
<dbReference type="PANTHER" id="PTHR37042">
    <property type="entry name" value="OUTER MEMBRANE PROTEIN RV1973"/>
    <property type="match status" value="1"/>
</dbReference>
<feature type="compositionally biased region" description="Basic and acidic residues" evidence="3">
    <location>
        <begin position="39"/>
        <end position="52"/>
    </location>
</feature>
<dbReference type="AlphaFoldDB" id="A0A0H5P2W1"/>
<feature type="region of interest" description="Disordered" evidence="3">
    <location>
        <begin position="1"/>
        <end position="64"/>
    </location>
</feature>
<evidence type="ECO:0000313" key="6">
    <source>
        <dbReference type="Proteomes" id="UP000057820"/>
    </source>
</evidence>
<feature type="compositionally biased region" description="Basic and acidic residues" evidence="3">
    <location>
        <begin position="1"/>
        <end position="19"/>
    </location>
</feature>
<evidence type="ECO:0008006" key="7">
    <source>
        <dbReference type="Google" id="ProtNLM"/>
    </source>
</evidence>
<gene>
    <name evidence="5" type="ORF">ERS450000_04845</name>
</gene>
<accession>A0A0H5P2W1</accession>